<reference evidence="2" key="1">
    <citation type="submission" date="2013-07" db="EMBL/GenBank/DDBJ databases">
        <title>The genome of Eucalyptus grandis.</title>
        <authorList>
            <person name="Schmutz J."/>
            <person name="Hayes R."/>
            <person name="Myburg A."/>
            <person name="Tuskan G."/>
            <person name="Grattapaglia D."/>
            <person name="Rokhsar D.S."/>
        </authorList>
    </citation>
    <scope>NUCLEOTIDE SEQUENCE</scope>
    <source>
        <tissue evidence="2">Leaf extractions</tissue>
    </source>
</reference>
<dbReference type="InParanoid" id="A0A059DA82"/>
<dbReference type="Gramene" id="KCW87130">
    <property type="protein sequence ID" value="KCW87130"/>
    <property type="gene ID" value="EUGRSUZ_B03658"/>
</dbReference>
<protein>
    <submittedName>
        <fullName evidence="2">Uncharacterized protein</fullName>
    </submittedName>
</protein>
<sequence>MSFQFFILKREVGNQFYIPTFYLSALFNLKTIKYKMRKRRLESNQFICPFIFGNIISLRISNLNFKGIQLGLRIFAKDLKDCDI</sequence>
<dbReference type="AlphaFoldDB" id="A0A059DA82"/>
<evidence type="ECO:0000313" key="2">
    <source>
        <dbReference type="EMBL" id="KCW87130.1"/>
    </source>
</evidence>
<feature type="transmembrane region" description="Helical" evidence="1">
    <location>
        <begin position="12"/>
        <end position="29"/>
    </location>
</feature>
<evidence type="ECO:0000256" key="1">
    <source>
        <dbReference type="SAM" id="Phobius"/>
    </source>
</evidence>
<keyword evidence="1" id="KW-0472">Membrane</keyword>
<accession>A0A059DA82</accession>
<keyword evidence="1" id="KW-1133">Transmembrane helix</keyword>
<dbReference type="EMBL" id="KK198754">
    <property type="protein sequence ID" value="KCW87130.1"/>
    <property type="molecule type" value="Genomic_DNA"/>
</dbReference>
<organism evidence="2">
    <name type="scientific">Eucalyptus grandis</name>
    <name type="common">Flooded gum</name>
    <dbReference type="NCBI Taxonomy" id="71139"/>
    <lineage>
        <taxon>Eukaryota</taxon>
        <taxon>Viridiplantae</taxon>
        <taxon>Streptophyta</taxon>
        <taxon>Embryophyta</taxon>
        <taxon>Tracheophyta</taxon>
        <taxon>Spermatophyta</taxon>
        <taxon>Magnoliopsida</taxon>
        <taxon>eudicotyledons</taxon>
        <taxon>Gunneridae</taxon>
        <taxon>Pentapetalae</taxon>
        <taxon>rosids</taxon>
        <taxon>malvids</taxon>
        <taxon>Myrtales</taxon>
        <taxon>Myrtaceae</taxon>
        <taxon>Myrtoideae</taxon>
        <taxon>Eucalypteae</taxon>
        <taxon>Eucalyptus</taxon>
    </lineage>
</organism>
<gene>
    <name evidence="2" type="ORF">EUGRSUZ_B03658</name>
</gene>
<name>A0A059DA82_EUCGR</name>
<keyword evidence="1" id="KW-0812">Transmembrane</keyword>
<proteinExistence type="predicted"/>